<dbReference type="EMBL" id="JANAWD010000096">
    <property type="protein sequence ID" value="KAJ3487288.1"/>
    <property type="molecule type" value="Genomic_DNA"/>
</dbReference>
<evidence type="ECO:0000313" key="1">
    <source>
        <dbReference type="EMBL" id="KAJ3487288.1"/>
    </source>
</evidence>
<dbReference type="Proteomes" id="UP001212997">
    <property type="component" value="Unassembled WGS sequence"/>
</dbReference>
<dbReference type="AlphaFoldDB" id="A0AAD5V6E5"/>
<keyword evidence="2" id="KW-1185">Reference proteome</keyword>
<protein>
    <submittedName>
        <fullName evidence="1">Uncharacterized protein</fullName>
    </submittedName>
</protein>
<proteinExistence type="predicted"/>
<accession>A0AAD5V6E5</accession>
<name>A0AAD5V6E5_9APHY</name>
<comment type="caution">
    <text evidence="1">The sequence shown here is derived from an EMBL/GenBank/DDBJ whole genome shotgun (WGS) entry which is preliminary data.</text>
</comment>
<organism evidence="1 2">
    <name type="scientific">Meripilus lineatus</name>
    <dbReference type="NCBI Taxonomy" id="2056292"/>
    <lineage>
        <taxon>Eukaryota</taxon>
        <taxon>Fungi</taxon>
        <taxon>Dikarya</taxon>
        <taxon>Basidiomycota</taxon>
        <taxon>Agaricomycotina</taxon>
        <taxon>Agaricomycetes</taxon>
        <taxon>Polyporales</taxon>
        <taxon>Meripilaceae</taxon>
        <taxon>Meripilus</taxon>
    </lineage>
</organism>
<evidence type="ECO:0000313" key="2">
    <source>
        <dbReference type="Proteomes" id="UP001212997"/>
    </source>
</evidence>
<gene>
    <name evidence="1" type="ORF">NLI96_g3628</name>
</gene>
<sequence>MVSLVLSTVTSISWAHPHVPRAVTSHVDSTNVAEHELRFNHDFDLLTGMIGSLSYEHVKYGIDGTASNRVGIGAQKLDDQGP</sequence>
<reference evidence="1" key="1">
    <citation type="submission" date="2022-07" db="EMBL/GenBank/DDBJ databases">
        <title>Genome Sequence of Physisporinus lineatus.</title>
        <authorList>
            <person name="Buettner E."/>
        </authorList>
    </citation>
    <scope>NUCLEOTIDE SEQUENCE</scope>
    <source>
        <strain evidence="1">VT162</strain>
    </source>
</reference>